<keyword evidence="1 7" id="KW-0808">Transferase</keyword>
<dbReference type="PANTHER" id="PTHR43435">
    <property type="entry name" value="RIBULOKINASE"/>
    <property type="match status" value="1"/>
</dbReference>
<evidence type="ECO:0000313" key="11">
    <source>
        <dbReference type="EMBL" id="SFJ33361.1"/>
    </source>
</evidence>
<sequence length="561" mass="60567">MGAGTITIGLDFGSDSVRALAVDCHSGKELEKAVVNYARWANGEFCDAHANRFRHHPQDYIDALEQAIVTVVNALTPEQRATVVGIGVDSTGSTPAPIDRDGNVLALRPEFANNPNAMFVLWKDHTAIEEAEEINQLCRSGRFDDYTRYIGGVYSSEWFWAKILHVSRADAAVRDAAVSWVELCDWVPALLSGTTAPAQLRRGRCAAGHKSLWHPEWQGLPPADFFRALDPLLVEQLDSPLFEETWTADVPVGTLSSEWAQRLGLSEKVILSGGAFDCHMGAVGAGAQPYTLVKVIGTSTCDILIADSDTVGDRAIKGICGQVDGSVVPGAIGCEAGQSAFGDIYAWFSRLLGWPLQQASQQHPELQPQLAALQKDLIRNLTEAWAANPQLDHLPVVLDWFNGRRTPDANQRLKGVITDLNLGTDAPALFGGLIAATAFGARAIMECFEQQQIPVQSILTLGGIARKSPAIMQACCDVMNRPLDIVASDECCALGAAIFAAVAAGVYADVPAAQQVMASPIDVTLQPNAERVVVYQQLYQRYQNWCQAAEPQYAARTASAQ</sequence>
<evidence type="ECO:0000256" key="2">
    <source>
        <dbReference type="ARBA" id="ARBA00022741"/>
    </source>
</evidence>
<keyword evidence="6 7" id="KW-0119">Carbohydrate metabolism</keyword>
<dbReference type="EC" id="2.7.1.16" evidence="7 8"/>
<keyword evidence="2 7" id="KW-0547">Nucleotide-binding</keyword>
<dbReference type="HAMAP" id="MF_00520">
    <property type="entry name" value="Ribulokinase"/>
    <property type="match status" value="1"/>
</dbReference>
<dbReference type="InterPro" id="IPR018485">
    <property type="entry name" value="FGGY_C"/>
</dbReference>
<comment type="pathway">
    <text evidence="7 9">Carbohydrate degradation; L-arabinose degradation via L-ribulose; D-xylulose 5-phosphate from L-arabinose (bacterial route): step 2/3.</text>
</comment>
<dbReference type="PANTHER" id="PTHR43435:SF4">
    <property type="entry name" value="FGGY CARBOHYDRATE KINASE DOMAIN-CONTAINING PROTEIN"/>
    <property type="match status" value="1"/>
</dbReference>
<comment type="caution">
    <text evidence="11">The sequence shown here is derived from an EMBL/GenBank/DDBJ whole genome shotgun (WGS) entry which is preliminary data.</text>
</comment>
<evidence type="ECO:0000256" key="3">
    <source>
        <dbReference type="ARBA" id="ARBA00022777"/>
    </source>
</evidence>
<comment type="similarity">
    <text evidence="7 9">Belongs to the ribulokinase family.</text>
</comment>
<dbReference type="Gene3D" id="1.20.58.2240">
    <property type="match status" value="1"/>
</dbReference>
<evidence type="ECO:0000256" key="5">
    <source>
        <dbReference type="ARBA" id="ARBA00022935"/>
    </source>
</evidence>
<evidence type="ECO:0000256" key="1">
    <source>
        <dbReference type="ARBA" id="ARBA00022679"/>
    </source>
</evidence>
<dbReference type="InterPro" id="IPR043129">
    <property type="entry name" value="ATPase_NBD"/>
</dbReference>
<dbReference type="EMBL" id="FOSD01000001">
    <property type="protein sequence ID" value="SFJ33361.1"/>
    <property type="molecule type" value="Genomic_DNA"/>
</dbReference>
<reference evidence="11 12" key="1">
    <citation type="submission" date="2016-10" db="EMBL/GenBank/DDBJ databases">
        <authorList>
            <person name="Varghese N."/>
            <person name="Submissions S."/>
        </authorList>
    </citation>
    <scope>NUCLEOTIDE SEQUENCE [LARGE SCALE GENOMIC DNA]</scope>
    <source>
        <strain evidence="11 12">YR512</strain>
    </source>
</reference>
<evidence type="ECO:0000256" key="6">
    <source>
        <dbReference type="ARBA" id="ARBA00023277"/>
    </source>
</evidence>
<organism evidence="11 12">
    <name type="scientific">Candidatus Pantoea symbiotica</name>
    <dbReference type="NCBI Taxonomy" id="1884370"/>
    <lineage>
        <taxon>Bacteria</taxon>
        <taxon>Pseudomonadati</taxon>
        <taxon>Pseudomonadota</taxon>
        <taxon>Gammaproteobacteria</taxon>
        <taxon>Enterobacterales</taxon>
        <taxon>Erwiniaceae</taxon>
        <taxon>Pantoea</taxon>
    </lineage>
</organism>
<dbReference type="Gene3D" id="3.30.420.40">
    <property type="match status" value="1"/>
</dbReference>
<comment type="catalytic activity">
    <reaction evidence="7">
        <text>D-ribulose + ATP = D-ribulose 5-phosphate + ADP + H(+)</text>
        <dbReference type="Rhea" id="RHEA:17601"/>
        <dbReference type="ChEBI" id="CHEBI:15378"/>
        <dbReference type="ChEBI" id="CHEBI:17173"/>
        <dbReference type="ChEBI" id="CHEBI:30616"/>
        <dbReference type="ChEBI" id="CHEBI:58121"/>
        <dbReference type="ChEBI" id="CHEBI:456216"/>
        <dbReference type="EC" id="2.7.1.16"/>
    </reaction>
</comment>
<keyword evidence="4 7" id="KW-0067">ATP-binding</keyword>
<evidence type="ECO:0000256" key="7">
    <source>
        <dbReference type="HAMAP-Rule" id="MF_00520"/>
    </source>
</evidence>
<dbReference type="Pfam" id="PF02782">
    <property type="entry name" value="FGGY_C"/>
    <property type="match status" value="1"/>
</dbReference>
<keyword evidence="3 7" id="KW-0418">Kinase</keyword>
<evidence type="ECO:0000256" key="9">
    <source>
        <dbReference type="RuleBase" id="RU003455"/>
    </source>
</evidence>
<evidence type="ECO:0000259" key="10">
    <source>
        <dbReference type="Pfam" id="PF02782"/>
    </source>
</evidence>
<comment type="catalytic activity">
    <reaction evidence="7 9">
        <text>L-ribulose + ATP = L-ribulose 5-phosphate + ADP + H(+)</text>
        <dbReference type="Rhea" id="RHEA:22072"/>
        <dbReference type="ChEBI" id="CHEBI:15378"/>
        <dbReference type="ChEBI" id="CHEBI:16880"/>
        <dbReference type="ChEBI" id="CHEBI:30616"/>
        <dbReference type="ChEBI" id="CHEBI:58226"/>
        <dbReference type="ChEBI" id="CHEBI:456216"/>
        <dbReference type="EC" id="2.7.1.16"/>
    </reaction>
</comment>
<gene>
    <name evidence="7" type="primary">araB</name>
    <name evidence="11" type="ORF">SAMN05518863_101141</name>
</gene>
<protein>
    <recommendedName>
        <fullName evidence="7 8">Ribulokinase</fullName>
        <ecNumber evidence="7 8">2.7.1.16</ecNumber>
    </recommendedName>
</protein>
<accession>A0A1I3QJ89</accession>
<dbReference type="NCBIfam" id="NF003154">
    <property type="entry name" value="PRK04123.1"/>
    <property type="match status" value="1"/>
</dbReference>
<keyword evidence="5 7" id="KW-0054">Arabinose catabolism</keyword>
<evidence type="ECO:0000313" key="12">
    <source>
        <dbReference type="Proteomes" id="UP000198841"/>
    </source>
</evidence>
<evidence type="ECO:0000256" key="4">
    <source>
        <dbReference type="ARBA" id="ARBA00022840"/>
    </source>
</evidence>
<evidence type="ECO:0000256" key="8">
    <source>
        <dbReference type="NCBIfam" id="TIGR01234"/>
    </source>
</evidence>
<dbReference type="Proteomes" id="UP000198841">
    <property type="component" value="Unassembled WGS sequence"/>
</dbReference>
<dbReference type="NCBIfam" id="TIGR01234">
    <property type="entry name" value="L-ribulokinase"/>
    <property type="match status" value="1"/>
</dbReference>
<feature type="domain" description="Carbohydrate kinase FGGY C-terminal" evidence="10">
    <location>
        <begin position="293"/>
        <end position="504"/>
    </location>
</feature>
<dbReference type="RefSeq" id="WP_008110240.1">
    <property type="nucleotide sequence ID" value="NZ_FOSD01000001.1"/>
</dbReference>
<keyword evidence="12" id="KW-1185">Reference proteome</keyword>
<dbReference type="CDD" id="cd07781">
    <property type="entry name" value="ASKHA_NBD_FGGY_L-RBK"/>
    <property type="match status" value="1"/>
</dbReference>
<dbReference type="InterPro" id="IPR005929">
    <property type="entry name" value="Ribulokinase"/>
</dbReference>
<proteinExistence type="inferred from homology"/>
<dbReference type="SUPFAM" id="SSF53067">
    <property type="entry name" value="Actin-like ATPase domain"/>
    <property type="match status" value="2"/>
</dbReference>
<name>A0A1I3QJ89_9GAMM</name>